<keyword evidence="2" id="KW-1185">Reference proteome</keyword>
<name>A0A9N9F8I6_9GLOM</name>
<evidence type="ECO:0000313" key="1">
    <source>
        <dbReference type="EMBL" id="CAG8518085.1"/>
    </source>
</evidence>
<organism evidence="1 2">
    <name type="scientific">Racocetra fulgida</name>
    <dbReference type="NCBI Taxonomy" id="60492"/>
    <lineage>
        <taxon>Eukaryota</taxon>
        <taxon>Fungi</taxon>
        <taxon>Fungi incertae sedis</taxon>
        <taxon>Mucoromycota</taxon>
        <taxon>Glomeromycotina</taxon>
        <taxon>Glomeromycetes</taxon>
        <taxon>Diversisporales</taxon>
        <taxon>Gigasporaceae</taxon>
        <taxon>Racocetra</taxon>
    </lineage>
</organism>
<evidence type="ECO:0000313" key="2">
    <source>
        <dbReference type="Proteomes" id="UP000789396"/>
    </source>
</evidence>
<protein>
    <submittedName>
        <fullName evidence="1">12841_t:CDS:1</fullName>
    </submittedName>
</protein>
<dbReference type="AlphaFoldDB" id="A0A9N9F8I6"/>
<sequence length="148" mass="16869">MLQTARAKKCAYITKELDYENLDDYIWLDKDIDKKASDYFAVLLIAKLKKTAQNTQSITACFASTLIHSKVASVLTSTCKSSTELFVSIEIKPMEVKLIELMEAEQIEMKLTEVGSMDVELAELEIDKKTKMRLAIEKLDRILKKNNN</sequence>
<accession>A0A9N9F8I6</accession>
<dbReference type="EMBL" id="CAJVPZ010002712">
    <property type="protein sequence ID" value="CAG8518085.1"/>
    <property type="molecule type" value="Genomic_DNA"/>
</dbReference>
<comment type="caution">
    <text evidence="1">The sequence shown here is derived from an EMBL/GenBank/DDBJ whole genome shotgun (WGS) entry which is preliminary data.</text>
</comment>
<gene>
    <name evidence="1" type="ORF">RFULGI_LOCUS3219</name>
</gene>
<dbReference type="OrthoDB" id="2438719at2759"/>
<proteinExistence type="predicted"/>
<reference evidence="1" key="1">
    <citation type="submission" date="2021-06" db="EMBL/GenBank/DDBJ databases">
        <authorList>
            <person name="Kallberg Y."/>
            <person name="Tangrot J."/>
            <person name="Rosling A."/>
        </authorList>
    </citation>
    <scope>NUCLEOTIDE SEQUENCE</scope>
    <source>
        <strain evidence="1">IN212</strain>
    </source>
</reference>
<dbReference type="Proteomes" id="UP000789396">
    <property type="component" value="Unassembled WGS sequence"/>
</dbReference>